<proteinExistence type="predicted"/>
<keyword evidence="5" id="KW-1185">Reference proteome</keyword>
<evidence type="ECO:0000313" key="5">
    <source>
        <dbReference type="Proteomes" id="UP000470082"/>
    </source>
</evidence>
<dbReference type="Proteomes" id="UP000470082">
    <property type="component" value="Unassembled WGS sequence"/>
</dbReference>
<dbReference type="PROSITE" id="PS51371">
    <property type="entry name" value="CBS"/>
    <property type="match status" value="1"/>
</dbReference>
<comment type="caution">
    <text evidence="4">The sequence shown here is derived from an EMBL/GenBank/DDBJ whole genome shotgun (WGS) entry which is preliminary data.</text>
</comment>
<evidence type="ECO:0000256" key="1">
    <source>
        <dbReference type="ARBA" id="ARBA00023122"/>
    </source>
</evidence>
<evidence type="ECO:0000256" key="2">
    <source>
        <dbReference type="PROSITE-ProRule" id="PRU00703"/>
    </source>
</evidence>
<organism evidence="4 5">
    <name type="scientific">Floccifex porci</name>
    <dbReference type="NCBI Taxonomy" id="2606629"/>
    <lineage>
        <taxon>Bacteria</taxon>
        <taxon>Bacillati</taxon>
        <taxon>Bacillota</taxon>
        <taxon>Erysipelotrichia</taxon>
        <taxon>Erysipelotrichales</taxon>
        <taxon>Erysipelotrichaceae</taxon>
        <taxon>Floccifex</taxon>
    </lineage>
</organism>
<dbReference type="InterPro" id="IPR000644">
    <property type="entry name" value="CBS_dom"/>
</dbReference>
<dbReference type="PANTHER" id="PTHR43080:SF2">
    <property type="entry name" value="CBS DOMAIN-CONTAINING PROTEIN"/>
    <property type="match status" value="1"/>
</dbReference>
<dbReference type="AlphaFoldDB" id="A0A7X2T3W3"/>
<dbReference type="InterPro" id="IPR051257">
    <property type="entry name" value="Diverse_CBS-Domain"/>
</dbReference>
<dbReference type="RefSeq" id="WP_154459592.1">
    <property type="nucleotide sequence ID" value="NZ_JAQYTQ010000028.1"/>
</dbReference>
<dbReference type="Gene3D" id="3.10.580.10">
    <property type="entry name" value="CBS-domain"/>
    <property type="match status" value="1"/>
</dbReference>
<sequence length="130" mass="15034">MKDNIFFYLKKKGDVFYLNGSLTIEEALEEMKKSGYTAIPVIDKEGCYIGSITEGDFLWYVYNENPNLKKSIKSLIRKEFMPAVSISTPMMEILRQSLKQNYVPVVDDRNIFIGIITRKVILESLFTQFA</sequence>
<name>A0A7X2T3W3_9FIRM</name>
<keyword evidence="1 2" id="KW-0129">CBS domain</keyword>
<accession>A0A7X2T3W3</accession>
<reference evidence="4 5" key="1">
    <citation type="submission" date="2019-08" db="EMBL/GenBank/DDBJ databases">
        <title>In-depth cultivation of the pig gut microbiome towards novel bacterial diversity and tailored functional studies.</title>
        <authorList>
            <person name="Wylensek D."/>
            <person name="Hitch T.C.A."/>
            <person name="Clavel T."/>
        </authorList>
    </citation>
    <scope>NUCLEOTIDE SEQUENCE [LARGE SCALE GENOMIC DNA]</scope>
    <source>
        <strain evidence="4 5">LKV-178-WT-2G</strain>
    </source>
</reference>
<dbReference type="Pfam" id="PF00571">
    <property type="entry name" value="CBS"/>
    <property type="match status" value="2"/>
</dbReference>
<dbReference type="SUPFAM" id="SSF54631">
    <property type="entry name" value="CBS-domain pair"/>
    <property type="match status" value="1"/>
</dbReference>
<dbReference type="SMART" id="SM00116">
    <property type="entry name" value="CBS"/>
    <property type="match status" value="2"/>
</dbReference>
<dbReference type="EMBL" id="VUMM01000003">
    <property type="protein sequence ID" value="MSS01131.1"/>
    <property type="molecule type" value="Genomic_DNA"/>
</dbReference>
<feature type="domain" description="CBS" evidence="3">
    <location>
        <begin position="9"/>
        <end position="67"/>
    </location>
</feature>
<dbReference type="InterPro" id="IPR046342">
    <property type="entry name" value="CBS_dom_sf"/>
</dbReference>
<gene>
    <name evidence="4" type="ORF">FYJ50_03220</name>
</gene>
<dbReference type="PANTHER" id="PTHR43080">
    <property type="entry name" value="CBS DOMAIN-CONTAINING PROTEIN CBSX3, MITOCHONDRIAL"/>
    <property type="match status" value="1"/>
</dbReference>
<protein>
    <submittedName>
        <fullName evidence="4">CBS domain-containing protein</fullName>
    </submittedName>
</protein>
<evidence type="ECO:0000313" key="4">
    <source>
        <dbReference type="EMBL" id="MSS01131.1"/>
    </source>
</evidence>
<evidence type="ECO:0000259" key="3">
    <source>
        <dbReference type="PROSITE" id="PS51371"/>
    </source>
</evidence>